<comment type="caution">
    <text evidence="2">The sequence shown here is derived from an EMBL/GenBank/DDBJ whole genome shotgun (WGS) entry which is preliminary data.</text>
</comment>
<organism evidence="2 3">
    <name type="scientific">Ferrovibrio xuzhouensis</name>
    <dbReference type="NCBI Taxonomy" id="1576914"/>
    <lineage>
        <taxon>Bacteria</taxon>
        <taxon>Pseudomonadati</taxon>
        <taxon>Pseudomonadota</taxon>
        <taxon>Alphaproteobacteria</taxon>
        <taxon>Rhodospirillales</taxon>
        <taxon>Rhodospirillaceae</taxon>
        <taxon>Ferrovibrio</taxon>
    </lineage>
</organism>
<accession>A0ABV7VKQ7</accession>
<dbReference type="RefSeq" id="WP_379728915.1">
    <property type="nucleotide sequence ID" value="NZ_JBHRYJ010000004.1"/>
</dbReference>
<reference evidence="3" key="1">
    <citation type="journal article" date="2019" name="Int. J. Syst. Evol. Microbiol.">
        <title>The Global Catalogue of Microorganisms (GCM) 10K type strain sequencing project: providing services to taxonomists for standard genome sequencing and annotation.</title>
        <authorList>
            <consortium name="The Broad Institute Genomics Platform"/>
            <consortium name="The Broad Institute Genome Sequencing Center for Infectious Disease"/>
            <person name="Wu L."/>
            <person name="Ma J."/>
        </authorList>
    </citation>
    <scope>NUCLEOTIDE SEQUENCE [LARGE SCALE GENOMIC DNA]</scope>
    <source>
        <strain evidence="3">KCTC 42182</strain>
    </source>
</reference>
<feature type="compositionally biased region" description="Acidic residues" evidence="1">
    <location>
        <begin position="111"/>
        <end position="127"/>
    </location>
</feature>
<keyword evidence="3" id="KW-1185">Reference proteome</keyword>
<dbReference type="Proteomes" id="UP001595711">
    <property type="component" value="Unassembled WGS sequence"/>
</dbReference>
<protein>
    <submittedName>
        <fullName evidence="2">YceD family protein</fullName>
    </submittedName>
</protein>
<name>A0ABV7VKQ7_9PROT</name>
<evidence type="ECO:0000313" key="3">
    <source>
        <dbReference type="Proteomes" id="UP001595711"/>
    </source>
</evidence>
<proteinExistence type="predicted"/>
<feature type="region of interest" description="Disordered" evidence="1">
    <location>
        <begin position="153"/>
        <end position="172"/>
    </location>
</feature>
<feature type="region of interest" description="Disordered" evidence="1">
    <location>
        <begin position="106"/>
        <end position="127"/>
    </location>
</feature>
<evidence type="ECO:0000256" key="1">
    <source>
        <dbReference type="SAM" id="MobiDB-lite"/>
    </source>
</evidence>
<evidence type="ECO:0000313" key="2">
    <source>
        <dbReference type="EMBL" id="MFC3677376.1"/>
    </source>
</evidence>
<dbReference type="Pfam" id="PF02620">
    <property type="entry name" value="YceD"/>
    <property type="match status" value="1"/>
</dbReference>
<gene>
    <name evidence="2" type="ORF">ACFOOQ_17615</name>
</gene>
<feature type="compositionally biased region" description="Basic and acidic residues" evidence="1">
    <location>
        <begin position="153"/>
        <end position="170"/>
    </location>
</feature>
<sequence length="189" mass="20242">MSKESLSGEFSHVVETGQISPEGLQLHLTASADECRALAERFGILAVLRLEARLQIRPDPVLAGCYVMSGQVDAEVEQACVVSLEPVRQRIAETFVRSFAPAVAGTRNEGAGEDEADWLDPDAADPPDLLEDDRIDAGEVVAEELALALDPYPRKAGADLPPEYHPEPEQAAKVSPFAVLAGLKAAKKD</sequence>
<dbReference type="EMBL" id="JBHRYJ010000004">
    <property type="protein sequence ID" value="MFC3677376.1"/>
    <property type="molecule type" value="Genomic_DNA"/>
</dbReference>
<dbReference type="InterPro" id="IPR003772">
    <property type="entry name" value="YceD"/>
</dbReference>